<dbReference type="InterPro" id="IPR001810">
    <property type="entry name" value="F-box_dom"/>
</dbReference>
<dbReference type="Proteomes" id="UP000076632">
    <property type="component" value="Unassembled WGS sequence"/>
</dbReference>
<dbReference type="OrthoDB" id="1259151at2759"/>
<keyword evidence="3" id="KW-1185">Reference proteome</keyword>
<dbReference type="Gene3D" id="2.130.10.10">
    <property type="entry name" value="YVTN repeat-like/Quinoprotein amine dehydrogenase"/>
    <property type="match status" value="1"/>
</dbReference>
<accession>A0A165IIA2</accession>
<feature type="domain" description="F-box" evidence="1">
    <location>
        <begin position="1"/>
        <end position="45"/>
    </location>
</feature>
<dbReference type="CDD" id="cd09917">
    <property type="entry name" value="F-box_SF"/>
    <property type="match status" value="1"/>
</dbReference>
<reference evidence="2 3" key="1">
    <citation type="journal article" date="2016" name="Fungal Biol.">
        <title>The genome of Xylona heveae provides a window into fungal endophytism.</title>
        <authorList>
            <person name="Gazis R."/>
            <person name="Kuo A."/>
            <person name="Riley R."/>
            <person name="LaButti K."/>
            <person name="Lipzen A."/>
            <person name="Lin J."/>
            <person name="Amirebrahimi M."/>
            <person name="Hesse C.N."/>
            <person name="Spatafora J.W."/>
            <person name="Henrissat B."/>
            <person name="Hainaut M."/>
            <person name="Grigoriev I.V."/>
            <person name="Hibbett D.S."/>
        </authorList>
    </citation>
    <scope>NUCLEOTIDE SEQUENCE [LARGE SCALE GENOMIC DNA]</scope>
    <source>
        <strain evidence="2 3">TC161</strain>
    </source>
</reference>
<sequence length="641" mass="70652">MLSDLPFELLGHIVTDLPSAQCVYHLSLTCRRLNSYVQEDGWRTFTQTRFPSIAAPPYWRDAALSLTTLSRNWDRKAFLARYIHPAGSVTQIAGHGRRPGGRRKAQTMGYQPVLDSCEEQTGNNWASKKEILAWGAGAELVLRNTLSGDAADQKWKESPDDERVDHFDQHHRKVDWVVYKEESHADGRDDITTVNILRPSQRHPDVTSAGYQDIVVGRASGELSLVELSPEKVTDNVKTRYNTGNKPIRSADISPSNNPLLAVSLSDSLITFFPVYTSQPELNRVAEVSAVPADRRGRTWSTRFLSNERLAVGLGPSTEPIHIYEVAPDGVVQRPMRTFGSGSSRDNGDTDSLDIPTGASSVYPISPIHYSSPAGGNPGDLFLSGWYDGVSRLHDMRSPAQCVAKYQDPIDDSSAVYSLQTIGLERFIVGAARHGILKVFDLRMSGGKSYFSTSVDACNAHQSSRNPPTPAPADSGICCDWHYETQHDRRDWSVFLNPRGPAFYRQGSRRSAESPIYSLSSPSPSSPALYAGVENNVVQLDFVSIMDRAQDPVFQYGGGSAPGSIVPPATHASHGSSKPRFVSEETNVINKWDPSGDVLRLALYEQVPMSAMRLRVQASVGACSSREAGWDERWCDGRGYY</sequence>
<evidence type="ECO:0000259" key="1">
    <source>
        <dbReference type="PROSITE" id="PS50181"/>
    </source>
</evidence>
<evidence type="ECO:0000313" key="2">
    <source>
        <dbReference type="EMBL" id="KZF24938.1"/>
    </source>
</evidence>
<protein>
    <recommendedName>
        <fullName evidence="1">F-box domain-containing protein</fullName>
    </recommendedName>
</protein>
<proteinExistence type="predicted"/>
<dbReference type="SUPFAM" id="SSF50978">
    <property type="entry name" value="WD40 repeat-like"/>
    <property type="match status" value="1"/>
</dbReference>
<dbReference type="InParanoid" id="A0A165IIA2"/>
<evidence type="ECO:0000313" key="3">
    <source>
        <dbReference type="Proteomes" id="UP000076632"/>
    </source>
</evidence>
<dbReference type="GeneID" id="28899222"/>
<dbReference type="InterPro" id="IPR015943">
    <property type="entry name" value="WD40/YVTN_repeat-like_dom_sf"/>
</dbReference>
<dbReference type="OMA" id="IDSYESW"/>
<dbReference type="STRING" id="1328760.A0A165IIA2"/>
<dbReference type="SUPFAM" id="SSF81383">
    <property type="entry name" value="F-box domain"/>
    <property type="match status" value="1"/>
</dbReference>
<name>A0A165IIA2_XYLHT</name>
<gene>
    <name evidence="2" type="ORF">L228DRAFT_258437</name>
</gene>
<dbReference type="InterPro" id="IPR036047">
    <property type="entry name" value="F-box-like_dom_sf"/>
</dbReference>
<dbReference type="AlphaFoldDB" id="A0A165IIA2"/>
<dbReference type="EMBL" id="KV407455">
    <property type="protein sequence ID" value="KZF24938.1"/>
    <property type="molecule type" value="Genomic_DNA"/>
</dbReference>
<dbReference type="InterPro" id="IPR036322">
    <property type="entry name" value="WD40_repeat_dom_sf"/>
</dbReference>
<dbReference type="PROSITE" id="PS50181">
    <property type="entry name" value="FBOX"/>
    <property type="match status" value="1"/>
</dbReference>
<organism evidence="2 3">
    <name type="scientific">Xylona heveae (strain CBS 132557 / TC161)</name>
    <dbReference type="NCBI Taxonomy" id="1328760"/>
    <lineage>
        <taxon>Eukaryota</taxon>
        <taxon>Fungi</taxon>
        <taxon>Dikarya</taxon>
        <taxon>Ascomycota</taxon>
        <taxon>Pezizomycotina</taxon>
        <taxon>Xylonomycetes</taxon>
        <taxon>Xylonales</taxon>
        <taxon>Xylonaceae</taxon>
        <taxon>Xylona</taxon>
    </lineage>
</organism>
<dbReference type="RefSeq" id="XP_018190493.1">
    <property type="nucleotide sequence ID" value="XM_018334085.1"/>
</dbReference>